<proteinExistence type="predicted"/>
<reference evidence="1 2" key="1">
    <citation type="submission" date="2020-08" db="EMBL/GenBank/DDBJ databases">
        <title>Genomic Encyclopedia of Type Strains, Phase III (KMG-III): the genomes of soil and plant-associated and newly described type strains.</title>
        <authorList>
            <person name="Whitman W."/>
        </authorList>
    </citation>
    <scope>NUCLEOTIDE SEQUENCE [LARGE SCALE GENOMIC DNA]</scope>
    <source>
        <strain evidence="1 2">CECT 8960</strain>
    </source>
</reference>
<evidence type="ECO:0000313" key="2">
    <source>
        <dbReference type="Proteomes" id="UP000520767"/>
    </source>
</evidence>
<dbReference type="AlphaFoldDB" id="A0A7W7PZS1"/>
<dbReference type="RefSeq" id="WP_184808497.1">
    <property type="nucleotide sequence ID" value="NZ_JACHJQ010000001.1"/>
</dbReference>
<accession>A0A7W7PZS1</accession>
<keyword evidence="2" id="KW-1185">Reference proteome</keyword>
<protein>
    <submittedName>
        <fullName evidence="1">Uncharacterized protein</fullName>
    </submittedName>
</protein>
<comment type="caution">
    <text evidence="1">The sequence shown here is derived from an EMBL/GenBank/DDBJ whole genome shotgun (WGS) entry which is preliminary data.</text>
</comment>
<dbReference type="Proteomes" id="UP000520767">
    <property type="component" value="Unassembled WGS sequence"/>
</dbReference>
<evidence type="ECO:0000313" key="1">
    <source>
        <dbReference type="EMBL" id="MBB4904218.1"/>
    </source>
</evidence>
<dbReference type="EMBL" id="JACHJQ010000001">
    <property type="protein sequence ID" value="MBB4904218.1"/>
    <property type="molecule type" value="Genomic_DNA"/>
</dbReference>
<sequence length="62" mass="7022">MTHQGVPRSLRPAVVLVDAGPAARRRFHALVVRAYREWEWGTRSPVWLRCSADRPGVATPEE</sequence>
<name>A0A7W7PZS1_9PSEU</name>
<gene>
    <name evidence="1" type="ORF">FHR82_000428</name>
</gene>
<organism evidence="1 2">
    <name type="scientific">Actinophytocola algeriensis</name>
    <dbReference type="NCBI Taxonomy" id="1768010"/>
    <lineage>
        <taxon>Bacteria</taxon>
        <taxon>Bacillati</taxon>
        <taxon>Actinomycetota</taxon>
        <taxon>Actinomycetes</taxon>
        <taxon>Pseudonocardiales</taxon>
        <taxon>Pseudonocardiaceae</taxon>
    </lineage>
</organism>